<evidence type="ECO:0000313" key="1">
    <source>
        <dbReference type="EMBL" id="CAG8710987.1"/>
    </source>
</evidence>
<reference evidence="1 2" key="1">
    <citation type="submission" date="2021-06" db="EMBL/GenBank/DDBJ databases">
        <authorList>
            <person name="Kallberg Y."/>
            <person name="Tangrot J."/>
            <person name="Rosling A."/>
        </authorList>
    </citation>
    <scope>NUCLEOTIDE SEQUENCE [LARGE SCALE GENOMIC DNA]</scope>
    <source>
        <strain evidence="1 2">120-4 pot B 10/14</strain>
    </source>
</reference>
<proteinExistence type="predicted"/>
<dbReference type="PANTHER" id="PTHR46954:SF1">
    <property type="entry name" value="C2H2-TYPE DOMAIN-CONTAINING PROTEIN"/>
    <property type="match status" value="1"/>
</dbReference>
<dbReference type="Proteomes" id="UP000789901">
    <property type="component" value="Unassembled WGS sequence"/>
</dbReference>
<evidence type="ECO:0000313" key="2">
    <source>
        <dbReference type="Proteomes" id="UP000789901"/>
    </source>
</evidence>
<gene>
    <name evidence="1" type="ORF">GMARGA_LOCUS12748</name>
</gene>
<dbReference type="PANTHER" id="PTHR46954">
    <property type="entry name" value="C2H2-TYPE DOMAIN-CONTAINING PROTEIN"/>
    <property type="match status" value="1"/>
</dbReference>
<name>A0ABN7V1E5_GIGMA</name>
<sequence length="146" mass="16409">FVDDIIIISQDDKAKVSLGISTVGRTFKTIQTINEPISVANYNFPVSSKMKPYPPLSRQSAYNPIEHSMASLSEKLAGITLLIDEFGSHLDSQEKVVNEDLARKNFEFAGKSLCDIWERDNIHGRPVITEYINQIKQLFTEIGSSF</sequence>
<feature type="non-terminal residue" evidence="1">
    <location>
        <position position="1"/>
    </location>
</feature>
<protein>
    <submittedName>
        <fullName evidence="1">429_t:CDS:1</fullName>
    </submittedName>
</protein>
<keyword evidence="2" id="KW-1185">Reference proteome</keyword>
<dbReference type="EMBL" id="CAJVQB010007900">
    <property type="protein sequence ID" value="CAG8710987.1"/>
    <property type="molecule type" value="Genomic_DNA"/>
</dbReference>
<comment type="caution">
    <text evidence="1">The sequence shown here is derived from an EMBL/GenBank/DDBJ whole genome shotgun (WGS) entry which is preliminary data.</text>
</comment>
<organism evidence="1 2">
    <name type="scientific">Gigaspora margarita</name>
    <dbReference type="NCBI Taxonomy" id="4874"/>
    <lineage>
        <taxon>Eukaryota</taxon>
        <taxon>Fungi</taxon>
        <taxon>Fungi incertae sedis</taxon>
        <taxon>Mucoromycota</taxon>
        <taxon>Glomeromycotina</taxon>
        <taxon>Glomeromycetes</taxon>
        <taxon>Diversisporales</taxon>
        <taxon>Gigasporaceae</taxon>
        <taxon>Gigaspora</taxon>
    </lineage>
</organism>
<accession>A0ABN7V1E5</accession>